<dbReference type="Gene3D" id="3.40.50.150">
    <property type="entry name" value="Vaccinia Virus protein VP39"/>
    <property type="match status" value="2"/>
</dbReference>
<dbReference type="Pfam" id="PF10294">
    <property type="entry name" value="Methyltransf_16"/>
    <property type="match status" value="2"/>
</dbReference>
<feature type="compositionally biased region" description="Basic and acidic residues" evidence="3">
    <location>
        <begin position="557"/>
        <end position="569"/>
    </location>
</feature>
<feature type="region of interest" description="Disordered" evidence="3">
    <location>
        <begin position="536"/>
        <end position="629"/>
    </location>
</feature>
<keyword evidence="1" id="KW-0808">Transferase</keyword>
<reference evidence="4 5" key="1">
    <citation type="submission" date="2020-06" db="EMBL/GenBank/DDBJ databases">
        <authorList>
            <consortium name="Wellcome Sanger Institute Data Sharing"/>
        </authorList>
    </citation>
    <scope>NUCLEOTIDE SEQUENCE [LARGE SCALE GENOMIC DNA]</scope>
</reference>
<dbReference type="PANTHER" id="PTHR14614">
    <property type="entry name" value="HEPATOCELLULAR CARCINOMA-ASSOCIATED ANTIGEN"/>
    <property type="match status" value="1"/>
</dbReference>
<dbReference type="InterPro" id="IPR029063">
    <property type="entry name" value="SAM-dependent_MTases_sf"/>
</dbReference>
<organism evidence="4 5">
    <name type="scientific">Denticeps clupeoides</name>
    <name type="common">denticle herring</name>
    <dbReference type="NCBI Taxonomy" id="299321"/>
    <lineage>
        <taxon>Eukaryota</taxon>
        <taxon>Metazoa</taxon>
        <taxon>Chordata</taxon>
        <taxon>Craniata</taxon>
        <taxon>Vertebrata</taxon>
        <taxon>Euteleostomi</taxon>
        <taxon>Actinopterygii</taxon>
        <taxon>Neopterygii</taxon>
        <taxon>Teleostei</taxon>
        <taxon>Clupei</taxon>
        <taxon>Clupeiformes</taxon>
        <taxon>Denticipitoidei</taxon>
        <taxon>Denticipitidae</taxon>
        <taxon>Denticeps</taxon>
    </lineage>
</organism>
<dbReference type="InterPro" id="IPR019410">
    <property type="entry name" value="Methyltransf_16"/>
</dbReference>
<dbReference type="GO" id="GO:0032259">
    <property type="term" value="P:methylation"/>
    <property type="evidence" value="ECO:0007669"/>
    <property type="project" value="UniProtKB-KW"/>
</dbReference>
<feature type="compositionally biased region" description="Basic and acidic residues" evidence="3">
    <location>
        <begin position="288"/>
        <end position="300"/>
    </location>
</feature>
<keyword evidence="1" id="KW-0489">Methyltransferase</keyword>
<reference evidence="4" key="3">
    <citation type="submission" date="2025-09" db="UniProtKB">
        <authorList>
            <consortium name="Ensembl"/>
        </authorList>
    </citation>
    <scope>IDENTIFICATION</scope>
</reference>
<evidence type="ECO:0000256" key="2">
    <source>
        <dbReference type="ARBA" id="ARBA00022691"/>
    </source>
</evidence>
<protein>
    <submittedName>
        <fullName evidence="4">Uncharacterized protein</fullName>
    </submittedName>
</protein>
<dbReference type="CDD" id="cd02440">
    <property type="entry name" value="AdoMet_MTases"/>
    <property type="match status" value="2"/>
</dbReference>
<proteinExistence type="predicted"/>
<dbReference type="PANTHER" id="PTHR14614:SF13">
    <property type="entry name" value="PROTEIN-LYSINE METHYLTRANSFERASE METTL21C"/>
    <property type="match status" value="1"/>
</dbReference>
<feature type="region of interest" description="Disordered" evidence="3">
    <location>
        <begin position="219"/>
        <end position="326"/>
    </location>
</feature>
<sequence>MTETDADVTPVHLKAWKPHVSSRPGKEEYVFAGYEIIIRESLDSYGAVIWPAALALCSYLETNQQTVNLVDKAVLEIGAGTGLVSIVASLMGAWVTATDLPDILANLRCNLSRNTRGRCKYTPQVAPLSWGHDLEEAFPSTVYHYDYILAADVVYHHDYLNELLVSMRHFCRPGTSLIWANKVRFPSDLTFTESFRKSFHTTVLAEGEEVKIYMASAHEEVTETDRATQIEEAGEEEVGEELGEDEREGETNGEQSAREEAEMKGGMFHAQRNMATEHEVNVTEDLPDEGRESESKRENGTEDDNSDGDRVPDKTDEKTGQEEACKRSWEPTVYYRENKEMYYFAGEEIKICESLDSFGAMIWPAAVTLSGFLDSPAGRQQVQLLDKSALELGAGPGLLSIVAALLGAQVTATDLPDILGNLRCNLSRNTRGRCRHPPQVTSLFWGYDLEDSFPRSLHRYDYILASDVVYHHDYLKELLFTMKHFCQPGTSLIWANKFRFKTDLDFEESFKKSFHTKILAERDEVKIYMATAWGSEDEQITDQEEFGEEEEESNEQGSEHEFKSKADHNTEEEEFAIENKEDEEDDNEEEMEMEEEHEELQTTEGDGNESTKEDFESRSAWEPRQSPGRERYNFVGHEICIYESPDSYGAMIWPASIALSGYLESPEGRQKVDLLDKVTLELVHSQPRLLTLFHSHNRSLQYETIWS</sequence>
<evidence type="ECO:0000313" key="5">
    <source>
        <dbReference type="Proteomes" id="UP000694580"/>
    </source>
</evidence>
<accession>A0AAY4CJX5</accession>
<feature type="compositionally biased region" description="Acidic residues" evidence="3">
    <location>
        <begin position="570"/>
        <end position="598"/>
    </location>
</feature>
<reference evidence="4" key="2">
    <citation type="submission" date="2025-08" db="UniProtKB">
        <authorList>
            <consortium name="Ensembl"/>
        </authorList>
    </citation>
    <scope>IDENTIFICATION</scope>
</reference>
<feature type="compositionally biased region" description="Basic and acidic residues" evidence="3">
    <location>
        <begin position="609"/>
        <end position="629"/>
    </location>
</feature>
<dbReference type="AlphaFoldDB" id="A0AAY4CJX5"/>
<feature type="compositionally biased region" description="Acidic residues" evidence="3">
    <location>
        <begin position="232"/>
        <end position="248"/>
    </location>
</feature>
<evidence type="ECO:0000313" key="4">
    <source>
        <dbReference type="Ensembl" id="ENSDCDP00010033423.1"/>
    </source>
</evidence>
<evidence type="ECO:0000256" key="3">
    <source>
        <dbReference type="SAM" id="MobiDB-lite"/>
    </source>
</evidence>
<dbReference type="SUPFAM" id="SSF53335">
    <property type="entry name" value="S-adenosyl-L-methionine-dependent methyltransferases"/>
    <property type="match status" value="2"/>
</dbReference>
<dbReference type="Proteomes" id="UP000694580">
    <property type="component" value="Chromosome 15"/>
</dbReference>
<dbReference type="GO" id="GO:0008168">
    <property type="term" value="F:methyltransferase activity"/>
    <property type="evidence" value="ECO:0007669"/>
    <property type="project" value="UniProtKB-KW"/>
</dbReference>
<keyword evidence="5" id="KW-1185">Reference proteome</keyword>
<feature type="compositionally biased region" description="Basic and acidic residues" evidence="3">
    <location>
        <begin position="307"/>
        <end position="326"/>
    </location>
</feature>
<keyword evidence="2" id="KW-0949">S-adenosyl-L-methionine</keyword>
<dbReference type="GeneTree" id="ENSGT00940000156596"/>
<evidence type="ECO:0000256" key="1">
    <source>
        <dbReference type="ARBA" id="ARBA00022603"/>
    </source>
</evidence>
<dbReference type="Ensembl" id="ENSDCDT00010041435.1">
    <property type="protein sequence ID" value="ENSDCDP00010033423.1"/>
    <property type="gene ID" value="ENSDCDG00010021329.1"/>
</dbReference>
<feature type="compositionally biased region" description="Basic and acidic residues" evidence="3">
    <location>
        <begin position="219"/>
        <end position="229"/>
    </location>
</feature>
<feature type="compositionally biased region" description="Acidic residues" evidence="3">
    <location>
        <begin position="536"/>
        <end position="554"/>
    </location>
</feature>
<name>A0AAY4CJX5_9TELE</name>
<gene>
    <name evidence="4" type="primary">APP</name>
</gene>